<name>A0A502BY97_9GAMM</name>
<sequence>MNPTRNAEMTMQRKTKTRIAALAGAGVLCGAGLALFGMPGHAQSGPPQKDMTVDKAIRAEVVDGIVASLDRAYVFPDKAAVMGKNLRAQLQHGDFDSLVSAEKFADTLTDALQRDSHDKHLEVRYFEDAIPLKADPAESPVDEAAELSESKRFNFGFNNVDRLPTDIGYVDMHQFGRKDQIATRIAATMTMMSDTKALIIDLRHCHGGDPEGVMLFASYLYDKPTHLNDVYWRDENRTEQRWTQASVAGTKYGEARKLYLLTSGDTFSGCEDFAYALKNNKRATLIGETTGGGAHAGGPHRLDAHFMMFVPSGRPINPVTHTDWEGVGVVPDVKTSAKNALDVAQLAILKDLLTAEADPVWQHKLKERIQELE</sequence>
<dbReference type="Gene3D" id="3.30.750.44">
    <property type="match status" value="1"/>
</dbReference>
<dbReference type="Gene3D" id="3.90.226.10">
    <property type="entry name" value="2-enoyl-CoA Hydratase, Chain A, domain 1"/>
    <property type="match status" value="1"/>
</dbReference>
<organism evidence="2 3">
    <name type="scientific">Rhodanobacter glycinis</name>
    <dbReference type="NCBI Taxonomy" id="582702"/>
    <lineage>
        <taxon>Bacteria</taxon>
        <taxon>Pseudomonadati</taxon>
        <taxon>Pseudomonadota</taxon>
        <taxon>Gammaproteobacteria</taxon>
        <taxon>Lysobacterales</taxon>
        <taxon>Rhodanobacteraceae</taxon>
        <taxon>Rhodanobacter</taxon>
    </lineage>
</organism>
<dbReference type="Pfam" id="PF03572">
    <property type="entry name" value="Peptidase_S41"/>
    <property type="match status" value="1"/>
</dbReference>
<keyword evidence="3" id="KW-1185">Reference proteome</keyword>
<dbReference type="InterPro" id="IPR029045">
    <property type="entry name" value="ClpP/crotonase-like_dom_sf"/>
</dbReference>
<dbReference type="EMBL" id="RCZO01000010">
    <property type="protein sequence ID" value="TPG05374.1"/>
    <property type="molecule type" value="Genomic_DNA"/>
</dbReference>
<feature type="domain" description="Tail specific protease" evidence="1">
    <location>
        <begin position="140"/>
        <end position="336"/>
    </location>
</feature>
<reference evidence="2 3" key="1">
    <citation type="journal article" date="2019" name="Environ. Microbiol.">
        <title>Species interactions and distinct microbial communities in high Arctic permafrost affected cryosols are associated with the CH4 and CO2 gas fluxes.</title>
        <authorList>
            <person name="Altshuler I."/>
            <person name="Hamel J."/>
            <person name="Turney S."/>
            <person name="Magnuson E."/>
            <person name="Levesque R."/>
            <person name="Greer C."/>
            <person name="Whyte L.G."/>
        </authorList>
    </citation>
    <scope>NUCLEOTIDE SEQUENCE [LARGE SCALE GENOMIC DNA]</scope>
    <source>
        <strain evidence="2 3">S13Y</strain>
    </source>
</reference>
<gene>
    <name evidence="2" type="ORF">EAH88_15530</name>
</gene>
<proteinExistence type="predicted"/>
<dbReference type="InterPro" id="IPR005151">
    <property type="entry name" value="Tail-specific_protease"/>
</dbReference>
<dbReference type="Pfam" id="PF11918">
    <property type="entry name" value="Peptidase_S41_N"/>
    <property type="match status" value="1"/>
</dbReference>
<evidence type="ECO:0000313" key="2">
    <source>
        <dbReference type="EMBL" id="TPG05374.1"/>
    </source>
</evidence>
<dbReference type="SMART" id="SM00245">
    <property type="entry name" value="TSPc"/>
    <property type="match status" value="1"/>
</dbReference>
<dbReference type="CDD" id="cd07563">
    <property type="entry name" value="Peptidase_S41_IRBP"/>
    <property type="match status" value="1"/>
</dbReference>
<dbReference type="PANTHER" id="PTHR11261:SF3">
    <property type="entry name" value="RETINOL-BINDING PROTEIN 3"/>
    <property type="match status" value="1"/>
</dbReference>
<evidence type="ECO:0000259" key="1">
    <source>
        <dbReference type="SMART" id="SM00245"/>
    </source>
</evidence>
<accession>A0A502BY97</accession>
<comment type="caution">
    <text evidence="2">The sequence shown here is derived from an EMBL/GenBank/DDBJ whole genome shotgun (WGS) entry which is preliminary data.</text>
</comment>
<dbReference type="AlphaFoldDB" id="A0A502BY97"/>
<dbReference type="SUPFAM" id="SSF52096">
    <property type="entry name" value="ClpP/crotonase"/>
    <property type="match status" value="1"/>
</dbReference>
<dbReference type="PANTHER" id="PTHR11261">
    <property type="entry name" value="INTERPHOTORECEPTOR RETINOID-BINDING PROTEIN"/>
    <property type="match status" value="1"/>
</dbReference>
<dbReference type="GO" id="GO:0006508">
    <property type="term" value="P:proteolysis"/>
    <property type="evidence" value="ECO:0007669"/>
    <property type="project" value="InterPro"/>
</dbReference>
<dbReference type="Proteomes" id="UP000319486">
    <property type="component" value="Unassembled WGS sequence"/>
</dbReference>
<protein>
    <submittedName>
        <fullName evidence="2">Peptidase</fullName>
    </submittedName>
</protein>
<dbReference type="GO" id="GO:0008236">
    <property type="term" value="F:serine-type peptidase activity"/>
    <property type="evidence" value="ECO:0007669"/>
    <property type="project" value="InterPro"/>
</dbReference>
<evidence type="ECO:0000313" key="3">
    <source>
        <dbReference type="Proteomes" id="UP000319486"/>
    </source>
</evidence>